<evidence type="ECO:0000313" key="4">
    <source>
        <dbReference type="Proteomes" id="UP000015105"/>
    </source>
</evidence>
<organism evidence="3 4">
    <name type="scientific">Aegilops tauschii subsp. strangulata</name>
    <name type="common">Goatgrass</name>
    <dbReference type="NCBI Taxonomy" id="200361"/>
    <lineage>
        <taxon>Eukaryota</taxon>
        <taxon>Viridiplantae</taxon>
        <taxon>Streptophyta</taxon>
        <taxon>Embryophyta</taxon>
        <taxon>Tracheophyta</taxon>
        <taxon>Spermatophyta</taxon>
        <taxon>Magnoliopsida</taxon>
        <taxon>Liliopsida</taxon>
        <taxon>Poales</taxon>
        <taxon>Poaceae</taxon>
        <taxon>BOP clade</taxon>
        <taxon>Pooideae</taxon>
        <taxon>Triticodae</taxon>
        <taxon>Triticeae</taxon>
        <taxon>Triticinae</taxon>
        <taxon>Aegilops</taxon>
    </lineage>
</organism>
<dbReference type="Gramene" id="AET1Gv20187200.26">
    <property type="protein sequence ID" value="AET1Gv20187200.26"/>
    <property type="gene ID" value="AET1Gv20187200"/>
</dbReference>
<proteinExistence type="predicted"/>
<feature type="signal peptide" evidence="2">
    <location>
        <begin position="1"/>
        <end position="19"/>
    </location>
</feature>
<evidence type="ECO:0000313" key="3">
    <source>
        <dbReference type="EnsemblPlants" id="AET1Gv20187200.26"/>
    </source>
</evidence>
<evidence type="ECO:0000256" key="2">
    <source>
        <dbReference type="SAM" id="SignalP"/>
    </source>
</evidence>
<sequence length="91" mass="9963">SQLVVLPWTLLFLPHDLEYEVVVPNGSPWNCATCRPCQSRHASPGGDSTPPPVDSTAKPQVPSLSPPKISNKFRHARLSPHIEKTLFAALQ</sequence>
<accession>A0A452XVR6</accession>
<reference evidence="3" key="5">
    <citation type="journal article" date="2021" name="G3 (Bethesda)">
        <title>Aegilops tauschii genome assembly Aet v5.0 features greater sequence contiguity and improved annotation.</title>
        <authorList>
            <person name="Wang L."/>
            <person name="Zhu T."/>
            <person name="Rodriguez J.C."/>
            <person name="Deal K.R."/>
            <person name="Dubcovsky J."/>
            <person name="McGuire P.E."/>
            <person name="Lux T."/>
            <person name="Spannagl M."/>
            <person name="Mayer K.F.X."/>
            <person name="Baldrich P."/>
            <person name="Meyers B.C."/>
            <person name="Huo N."/>
            <person name="Gu Y.Q."/>
            <person name="Zhou H."/>
            <person name="Devos K.M."/>
            <person name="Bennetzen J.L."/>
            <person name="Unver T."/>
            <person name="Budak H."/>
            <person name="Gulick P.J."/>
            <person name="Galiba G."/>
            <person name="Kalapos B."/>
            <person name="Nelson D.R."/>
            <person name="Li P."/>
            <person name="You F.M."/>
            <person name="Luo M.C."/>
            <person name="Dvorak J."/>
        </authorList>
    </citation>
    <scope>NUCLEOTIDE SEQUENCE [LARGE SCALE GENOMIC DNA]</scope>
    <source>
        <strain evidence="3">cv. AL8/78</strain>
    </source>
</reference>
<feature type="region of interest" description="Disordered" evidence="1">
    <location>
        <begin position="37"/>
        <end position="71"/>
    </location>
</feature>
<reference evidence="4" key="1">
    <citation type="journal article" date="2014" name="Science">
        <title>Ancient hybridizations among the ancestral genomes of bread wheat.</title>
        <authorList>
            <consortium name="International Wheat Genome Sequencing Consortium,"/>
            <person name="Marcussen T."/>
            <person name="Sandve S.R."/>
            <person name="Heier L."/>
            <person name="Spannagl M."/>
            <person name="Pfeifer M."/>
            <person name="Jakobsen K.S."/>
            <person name="Wulff B.B."/>
            <person name="Steuernagel B."/>
            <person name="Mayer K.F."/>
            <person name="Olsen O.A."/>
        </authorList>
    </citation>
    <scope>NUCLEOTIDE SEQUENCE [LARGE SCALE GENOMIC DNA]</scope>
    <source>
        <strain evidence="4">cv. AL8/78</strain>
    </source>
</reference>
<evidence type="ECO:0000256" key="1">
    <source>
        <dbReference type="SAM" id="MobiDB-lite"/>
    </source>
</evidence>
<name>A0A452XVR6_AEGTS</name>
<dbReference type="Proteomes" id="UP000015105">
    <property type="component" value="Chromosome 1D"/>
</dbReference>
<reference evidence="4" key="2">
    <citation type="journal article" date="2017" name="Nat. Plants">
        <title>The Aegilops tauschii genome reveals multiple impacts of transposons.</title>
        <authorList>
            <person name="Zhao G."/>
            <person name="Zou C."/>
            <person name="Li K."/>
            <person name="Wang K."/>
            <person name="Li T."/>
            <person name="Gao L."/>
            <person name="Zhang X."/>
            <person name="Wang H."/>
            <person name="Yang Z."/>
            <person name="Liu X."/>
            <person name="Jiang W."/>
            <person name="Mao L."/>
            <person name="Kong X."/>
            <person name="Jiao Y."/>
            <person name="Jia J."/>
        </authorList>
    </citation>
    <scope>NUCLEOTIDE SEQUENCE [LARGE SCALE GENOMIC DNA]</scope>
    <source>
        <strain evidence="4">cv. AL8/78</strain>
    </source>
</reference>
<protein>
    <submittedName>
        <fullName evidence="3">Uncharacterized protein</fullName>
    </submittedName>
</protein>
<keyword evidence="2" id="KW-0732">Signal</keyword>
<keyword evidence="4" id="KW-1185">Reference proteome</keyword>
<feature type="chain" id="PRO_5019376304" evidence="2">
    <location>
        <begin position="20"/>
        <end position="91"/>
    </location>
</feature>
<dbReference type="AlphaFoldDB" id="A0A452XVR6"/>
<reference evidence="3" key="4">
    <citation type="submission" date="2019-03" db="UniProtKB">
        <authorList>
            <consortium name="EnsemblPlants"/>
        </authorList>
    </citation>
    <scope>IDENTIFICATION</scope>
</reference>
<dbReference type="EnsemblPlants" id="AET1Gv20187200.26">
    <property type="protein sequence ID" value="AET1Gv20187200.26"/>
    <property type="gene ID" value="AET1Gv20187200"/>
</dbReference>
<reference evidence="3" key="3">
    <citation type="journal article" date="2017" name="Nature">
        <title>Genome sequence of the progenitor of the wheat D genome Aegilops tauschii.</title>
        <authorList>
            <person name="Luo M.C."/>
            <person name="Gu Y.Q."/>
            <person name="Puiu D."/>
            <person name="Wang H."/>
            <person name="Twardziok S.O."/>
            <person name="Deal K.R."/>
            <person name="Huo N."/>
            <person name="Zhu T."/>
            <person name="Wang L."/>
            <person name="Wang Y."/>
            <person name="McGuire P.E."/>
            <person name="Liu S."/>
            <person name="Long H."/>
            <person name="Ramasamy R.K."/>
            <person name="Rodriguez J.C."/>
            <person name="Van S.L."/>
            <person name="Yuan L."/>
            <person name="Wang Z."/>
            <person name="Xia Z."/>
            <person name="Xiao L."/>
            <person name="Anderson O.D."/>
            <person name="Ouyang S."/>
            <person name="Liang Y."/>
            <person name="Zimin A.V."/>
            <person name="Pertea G."/>
            <person name="Qi P."/>
            <person name="Bennetzen J.L."/>
            <person name="Dai X."/>
            <person name="Dawson M.W."/>
            <person name="Muller H.G."/>
            <person name="Kugler K."/>
            <person name="Rivarola-Duarte L."/>
            <person name="Spannagl M."/>
            <person name="Mayer K.F.X."/>
            <person name="Lu F.H."/>
            <person name="Bevan M.W."/>
            <person name="Leroy P."/>
            <person name="Li P."/>
            <person name="You F.M."/>
            <person name="Sun Q."/>
            <person name="Liu Z."/>
            <person name="Lyons E."/>
            <person name="Wicker T."/>
            <person name="Salzberg S.L."/>
            <person name="Devos K.M."/>
            <person name="Dvorak J."/>
        </authorList>
    </citation>
    <scope>NUCLEOTIDE SEQUENCE [LARGE SCALE GENOMIC DNA]</scope>
    <source>
        <strain evidence="3">cv. AL8/78</strain>
    </source>
</reference>